<accession>A0ABQ2S708</accession>
<dbReference type="EMBL" id="BMQN01000011">
    <property type="protein sequence ID" value="GGS03390.1"/>
    <property type="molecule type" value="Genomic_DNA"/>
</dbReference>
<sequence length="86" mass="9433">MTLPHLHAALTRTDWAALAEQKEVLANEVASIRSARALLTEYECTSAADLALHHADDLDGILHWLDALMDAAQQDGFPVVFHTTPE</sequence>
<proteinExistence type="predicted"/>
<dbReference type="RefSeq" id="WP_189074223.1">
    <property type="nucleotide sequence ID" value="NZ_BMQN01000011.1"/>
</dbReference>
<keyword evidence="2" id="KW-1185">Reference proteome</keyword>
<protein>
    <submittedName>
        <fullName evidence="1">Uncharacterized protein</fullName>
    </submittedName>
</protein>
<gene>
    <name evidence="1" type="ORF">GCM10008960_32520</name>
</gene>
<comment type="caution">
    <text evidence="1">The sequence shown here is derived from an EMBL/GenBank/DDBJ whole genome shotgun (WGS) entry which is preliminary data.</text>
</comment>
<dbReference type="Proteomes" id="UP000644548">
    <property type="component" value="Unassembled WGS sequence"/>
</dbReference>
<evidence type="ECO:0000313" key="1">
    <source>
        <dbReference type="EMBL" id="GGS03390.1"/>
    </source>
</evidence>
<name>A0ABQ2S708_9DEIO</name>
<evidence type="ECO:0000313" key="2">
    <source>
        <dbReference type="Proteomes" id="UP000644548"/>
    </source>
</evidence>
<reference evidence="2" key="1">
    <citation type="journal article" date="2019" name="Int. J. Syst. Evol. Microbiol.">
        <title>The Global Catalogue of Microorganisms (GCM) 10K type strain sequencing project: providing services to taxonomists for standard genome sequencing and annotation.</title>
        <authorList>
            <consortium name="The Broad Institute Genomics Platform"/>
            <consortium name="The Broad Institute Genome Sequencing Center for Infectious Disease"/>
            <person name="Wu L."/>
            <person name="Ma J."/>
        </authorList>
    </citation>
    <scope>NUCLEOTIDE SEQUENCE [LARGE SCALE GENOMIC DNA]</scope>
    <source>
        <strain evidence="2">JCM 31405</strain>
    </source>
</reference>
<organism evidence="1 2">
    <name type="scientific">Deinococcus sedimenti</name>
    <dbReference type="NCBI Taxonomy" id="1867090"/>
    <lineage>
        <taxon>Bacteria</taxon>
        <taxon>Thermotogati</taxon>
        <taxon>Deinococcota</taxon>
        <taxon>Deinococci</taxon>
        <taxon>Deinococcales</taxon>
        <taxon>Deinococcaceae</taxon>
        <taxon>Deinococcus</taxon>
    </lineage>
</organism>